<evidence type="ECO:0008006" key="3">
    <source>
        <dbReference type="Google" id="ProtNLM"/>
    </source>
</evidence>
<name>A0A0X7JXW8_9PSED</name>
<dbReference type="OrthoDB" id="8094406at2"/>
<dbReference type="RefSeq" id="WP_060756924.1">
    <property type="nucleotide sequence ID" value="NZ_LRMR01000037.1"/>
</dbReference>
<comment type="caution">
    <text evidence="1">The sequence shown here is derived from an EMBL/GenBank/DDBJ whole genome shotgun (WGS) entry which is preliminary data.</text>
</comment>
<dbReference type="Proteomes" id="UP000067111">
    <property type="component" value="Unassembled WGS sequence"/>
</dbReference>
<proteinExistence type="predicted"/>
<accession>A0A0X7JXW8</accession>
<dbReference type="AlphaFoldDB" id="A0A0X7JXW8"/>
<evidence type="ECO:0000313" key="2">
    <source>
        <dbReference type="Proteomes" id="UP000067111"/>
    </source>
</evidence>
<reference evidence="2" key="1">
    <citation type="submission" date="2016-01" db="EMBL/GenBank/DDBJ databases">
        <authorList>
            <person name="Gamez R.M."/>
            <person name="Rodriguez F."/>
            <person name="Bernal J.F."/>
            <person name="Agarwala R."/>
            <person name="Landsman D."/>
            <person name="Marino-Ramirez L."/>
        </authorList>
    </citation>
    <scope>NUCLEOTIDE SEQUENCE [LARGE SCALE GENOMIC DNA]</scope>
    <source>
        <strain evidence="2">Ps006</strain>
    </source>
</reference>
<protein>
    <recommendedName>
        <fullName evidence="3">DUF262 domain-containing protein</fullName>
    </recommendedName>
</protein>
<sequence>MTFFFKRYADGGTSDLHIHMPQRLLPTTISHCPLEVLVGHWEKYLADPSSAHEYCPWAARFVMGMPVPTWARGLEWNLGQKSRFISAVWSGGDLGSYLTNDWYEPESGKRALTENSEILIDGQQRLHSLEEYFLDRLAVPDAQGQPRIWSELGNGERKRFLSTIFTHVRVSSGDEVALRRTYDLCALGVVPRSFDKRAVR</sequence>
<evidence type="ECO:0000313" key="1">
    <source>
        <dbReference type="EMBL" id="KWU48294.1"/>
    </source>
</evidence>
<organism evidence="1 2">
    <name type="scientific">Pseudomonas palleroniana</name>
    <dbReference type="NCBI Taxonomy" id="191390"/>
    <lineage>
        <taxon>Bacteria</taxon>
        <taxon>Pseudomonadati</taxon>
        <taxon>Pseudomonadota</taxon>
        <taxon>Gammaproteobacteria</taxon>
        <taxon>Pseudomonadales</taxon>
        <taxon>Pseudomonadaceae</taxon>
        <taxon>Pseudomonas</taxon>
    </lineage>
</organism>
<gene>
    <name evidence="1" type="ORF">AWV77_25505</name>
</gene>
<dbReference type="EMBL" id="LRMR01000037">
    <property type="protein sequence ID" value="KWU48294.1"/>
    <property type="molecule type" value="Genomic_DNA"/>
</dbReference>